<keyword evidence="3 9" id="KW-0436">Ligase</keyword>
<evidence type="ECO:0000256" key="1">
    <source>
        <dbReference type="ARBA" id="ARBA00005594"/>
    </source>
</evidence>
<dbReference type="GO" id="GO:0005524">
    <property type="term" value="F:ATP binding"/>
    <property type="evidence" value="ECO:0007669"/>
    <property type="project" value="UniProtKB-KW"/>
</dbReference>
<feature type="domain" description="Methionyl/Leucyl tRNA synthetase" evidence="10">
    <location>
        <begin position="9"/>
        <end position="72"/>
    </location>
</feature>
<evidence type="ECO:0000256" key="3">
    <source>
        <dbReference type="ARBA" id="ARBA00022598"/>
    </source>
</evidence>
<keyword evidence="13" id="KW-1185">Reference proteome</keyword>
<dbReference type="GO" id="GO:0005829">
    <property type="term" value="C:cytosol"/>
    <property type="evidence" value="ECO:0007669"/>
    <property type="project" value="TreeGrafter"/>
</dbReference>
<dbReference type="PANTHER" id="PTHR45765:SF1">
    <property type="entry name" value="METHIONINE--TRNA LIGASE, CYTOPLASMIC"/>
    <property type="match status" value="1"/>
</dbReference>
<sequence length="252" mass="28094">PLLLCVFFFSKSRNTGVFGDSAKETGIEADVWRFYLLYMRPESQDTTFSWDDFALKVNSELLANLGNFINRALSFLSNNFGGVVPEMHLNDTDLELLTGIQEDSIEWDHQMDSVHQKDAVRTVLAMSRRGNQYMQSQQPWVLIKGSDEDKKRAGTIIGVATNISYHLAIVLHPIMPEISARIRAQCGAEALPAFSACPMSYLKPGHKIGTPRPLFTKMENAKIQEWKAKFGGSAVANAEPQKKVKGVAICLN</sequence>
<feature type="domain" description="Methionyl-tRNA synthetase anticodon-binding" evidence="11">
    <location>
        <begin position="90"/>
        <end position="233"/>
    </location>
</feature>
<dbReference type="InterPro" id="IPR041872">
    <property type="entry name" value="Anticodon_Met"/>
</dbReference>
<name>A0A3P6R8L5_CYLGO</name>
<gene>
    <name evidence="12" type="ORF">CGOC_LOCUS2204</name>
</gene>
<dbReference type="Pfam" id="PF09334">
    <property type="entry name" value="tRNA-synt_1g"/>
    <property type="match status" value="1"/>
</dbReference>
<dbReference type="GO" id="GO:0000049">
    <property type="term" value="F:tRNA binding"/>
    <property type="evidence" value="ECO:0007669"/>
    <property type="project" value="UniProtKB-KW"/>
</dbReference>
<dbReference type="CDD" id="cd07957">
    <property type="entry name" value="Anticodon_Ia_Met"/>
    <property type="match status" value="1"/>
</dbReference>
<dbReference type="InterPro" id="IPR014729">
    <property type="entry name" value="Rossmann-like_a/b/a_fold"/>
</dbReference>
<comment type="similarity">
    <text evidence="1 9">Belongs to the class-I aminoacyl-tRNA synthetase family.</text>
</comment>
<accession>A0A3P6R8L5</accession>
<keyword evidence="7 9" id="KW-0648">Protein biosynthesis</keyword>
<dbReference type="Gene3D" id="3.40.50.620">
    <property type="entry name" value="HUPs"/>
    <property type="match status" value="1"/>
</dbReference>
<keyword evidence="5 9" id="KW-0067">ATP-binding</keyword>
<evidence type="ECO:0000256" key="9">
    <source>
        <dbReference type="RuleBase" id="RU363039"/>
    </source>
</evidence>
<reference evidence="12 13" key="1">
    <citation type="submission" date="2018-11" db="EMBL/GenBank/DDBJ databases">
        <authorList>
            <consortium name="Pathogen Informatics"/>
        </authorList>
    </citation>
    <scope>NUCLEOTIDE SEQUENCE [LARGE SCALE GENOMIC DNA]</scope>
</reference>
<dbReference type="InterPro" id="IPR009080">
    <property type="entry name" value="tRNAsynth_Ia_anticodon-bd"/>
</dbReference>
<dbReference type="InterPro" id="IPR015413">
    <property type="entry name" value="Methionyl/Leucyl_tRNA_Synth"/>
</dbReference>
<keyword evidence="4 9" id="KW-0547">Nucleotide-binding</keyword>
<dbReference type="GO" id="GO:0006431">
    <property type="term" value="P:methionyl-tRNA aminoacylation"/>
    <property type="evidence" value="ECO:0007669"/>
    <property type="project" value="TreeGrafter"/>
</dbReference>
<evidence type="ECO:0000256" key="7">
    <source>
        <dbReference type="ARBA" id="ARBA00022917"/>
    </source>
</evidence>
<evidence type="ECO:0000259" key="11">
    <source>
        <dbReference type="Pfam" id="PF19303"/>
    </source>
</evidence>
<dbReference type="GO" id="GO:0004825">
    <property type="term" value="F:methionine-tRNA ligase activity"/>
    <property type="evidence" value="ECO:0007669"/>
    <property type="project" value="InterPro"/>
</dbReference>
<keyword evidence="6" id="KW-0694">RNA-binding</keyword>
<proteinExistence type="inferred from homology"/>
<evidence type="ECO:0000256" key="2">
    <source>
        <dbReference type="ARBA" id="ARBA00022555"/>
    </source>
</evidence>
<evidence type="ECO:0000259" key="10">
    <source>
        <dbReference type="Pfam" id="PF09334"/>
    </source>
</evidence>
<evidence type="ECO:0000256" key="4">
    <source>
        <dbReference type="ARBA" id="ARBA00022741"/>
    </source>
</evidence>
<keyword evidence="2" id="KW-0820">tRNA-binding</keyword>
<dbReference type="Pfam" id="PF19303">
    <property type="entry name" value="Anticodon_3"/>
    <property type="match status" value="1"/>
</dbReference>
<evidence type="ECO:0000256" key="5">
    <source>
        <dbReference type="ARBA" id="ARBA00022840"/>
    </source>
</evidence>
<dbReference type="SUPFAM" id="SSF52374">
    <property type="entry name" value="Nucleotidylyl transferase"/>
    <property type="match status" value="1"/>
</dbReference>
<dbReference type="EMBL" id="UYRV01004804">
    <property type="protein sequence ID" value="VDK51953.1"/>
    <property type="molecule type" value="Genomic_DNA"/>
</dbReference>
<dbReference type="SUPFAM" id="SSF47323">
    <property type="entry name" value="Anticodon-binding domain of a subclass of class I aminoacyl-tRNA synthetases"/>
    <property type="match status" value="1"/>
</dbReference>
<dbReference type="GO" id="GO:0017101">
    <property type="term" value="C:aminoacyl-tRNA synthetase multienzyme complex"/>
    <property type="evidence" value="ECO:0007669"/>
    <property type="project" value="TreeGrafter"/>
</dbReference>
<organism evidence="12 13">
    <name type="scientific">Cylicostephanus goldi</name>
    <name type="common">Nematode worm</name>
    <dbReference type="NCBI Taxonomy" id="71465"/>
    <lineage>
        <taxon>Eukaryota</taxon>
        <taxon>Metazoa</taxon>
        <taxon>Ecdysozoa</taxon>
        <taxon>Nematoda</taxon>
        <taxon>Chromadorea</taxon>
        <taxon>Rhabditida</taxon>
        <taxon>Rhabditina</taxon>
        <taxon>Rhabditomorpha</taxon>
        <taxon>Strongyloidea</taxon>
        <taxon>Strongylidae</taxon>
        <taxon>Cylicostephanus</taxon>
    </lineage>
</organism>
<dbReference type="Gene3D" id="1.10.730.10">
    <property type="entry name" value="Isoleucyl-tRNA Synthetase, Domain 1"/>
    <property type="match status" value="1"/>
</dbReference>
<dbReference type="Proteomes" id="UP000271889">
    <property type="component" value="Unassembled WGS sequence"/>
</dbReference>
<dbReference type="AlphaFoldDB" id="A0A3P6R8L5"/>
<feature type="non-terminal residue" evidence="12">
    <location>
        <position position="1"/>
    </location>
</feature>
<dbReference type="FunFam" id="1.10.730.10:FF:000031">
    <property type="entry name" value="Putative Methionyl-tRNA synthetase"/>
    <property type="match status" value="1"/>
</dbReference>
<evidence type="ECO:0000313" key="13">
    <source>
        <dbReference type="Proteomes" id="UP000271889"/>
    </source>
</evidence>
<protein>
    <submittedName>
        <fullName evidence="12">Uncharacterized protein</fullName>
    </submittedName>
</protein>
<evidence type="ECO:0000256" key="8">
    <source>
        <dbReference type="ARBA" id="ARBA00023146"/>
    </source>
</evidence>
<evidence type="ECO:0000313" key="12">
    <source>
        <dbReference type="EMBL" id="VDK51953.1"/>
    </source>
</evidence>
<keyword evidence="8 9" id="KW-0030">Aminoacyl-tRNA synthetase</keyword>
<evidence type="ECO:0000256" key="6">
    <source>
        <dbReference type="ARBA" id="ARBA00022884"/>
    </source>
</evidence>
<dbReference type="PANTHER" id="PTHR45765">
    <property type="entry name" value="METHIONINE--TRNA LIGASE"/>
    <property type="match status" value="1"/>
</dbReference>
<dbReference type="InterPro" id="IPR023458">
    <property type="entry name" value="Met-tRNA_ligase_1"/>
</dbReference>
<dbReference type="OrthoDB" id="5844513at2759"/>